<dbReference type="STRING" id="1407499.HHUB_1226"/>
<dbReference type="OrthoDB" id="65070at2157"/>
<reference evidence="3" key="1">
    <citation type="journal article" date="2016" name="Environ. Microbiol.">
        <title>The complete genome of a viable archaeum isolated from 123-million-year-old rock salt.</title>
        <authorList>
            <person name="Jaakkola S.T."/>
            <person name="Pfeiffer F."/>
            <person name="Ravantti J.J."/>
            <person name="Guo Q."/>
            <person name="Liu Y."/>
            <person name="Chen X."/>
            <person name="Ma H."/>
            <person name="Yang C."/>
            <person name="Oksanen H.M."/>
            <person name="Bamford D.H."/>
        </authorList>
    </citation>
    <scope>NUCLEOTIDE SEQUENCE</scope>
    <source>
        <strain evidence="3">JI20-1</strain>
    </source>
</reference>
<dbReference type="PANTHER" id="PTHR35902:SF6">
    <property type="entry name" value="CONSERVED WITHIN P. AEROPHILUM"/>
    <property type="match status" value="1"/>
</dbReference>
<dbReference type="PANTHER" id="PTHR35902">
    <property type="entry name" value="S-LAYER DOMAIN-LIKE PROTEIN-RELATED"/>
    <property type="match status" value="1"/>
</dbReference>
<accession>A0A0U5GXJ3</accession>
<feature type="transmembrane region" description="Helical" evidence="1">
    <location>
        <begin position="363"/>
        <end position="385"/>
    </location>
</feature>
<organism evidence="2 3">
    <name type="scientific">Halobacterium hubeiense</name>
    <dbReference type="NCBI Taxonomy" id="1407499"/>
    <lineage>
        <taxon>Archaea</taxon>
        <taxon>Methanobacteriati</taxon>
        <taxon>Methanobacteriota</taxon>
        <taxon>Stenosarchaea group</taxon>
        <taxon>Halobacteria</taxon>
        <taxon>Halobacteriales</taxon>
        <taxon>Halobacteriaceae</taxon>
        <taxon>Halobacterium</taxon>
    </lineage>
</organism>
<evidence type="ECO:0000313" key="2">
    <source>
        <dbReference type="EMBL" id="CQH46456.1"/>
    </source>
</evidence>
<name>A0A0U5GXJ3_9EURY</name>
<dbReference type="EMBL" id="LN831302">
    <property type="protein sequence ID" value="CQH46456.1"/>
    <property type="molecule type" value="Genomic_DNA"/>
</dbReference>
<sequence length="390" mass="40131">MSAVTRSAATIVAALVVLSLVTAAPVTAQTADETASVTIGQINVEPANPTTDSRTVLTPTITNSETATGSAKLTEVSIRSGSVLNTADNLGRLGAGDSTEVPLAHTFDTPGERRITVSARGTNPDGSVFVVQKSVYLTVDDRSTDVDISARAQSVNGSTGVAATLTQYGTVPVESGEIQLRSQGETVDRAPLSNVSGSQSQTVTFDGDTIPAGELTVRAQYTLTDEYQSRSTATTLQYNPQRAADMALTAIETTARGTTYTISGDASNLGGADANAVLIDVAAAEGLSANGGYFVGTVETSEFATFDLTVTADSPVETVPVRVNYSADGEQFSETVTVDVSDTNAGLTVDRDPRPQSGGSPLGGLPVTALAVGVLVLVGIGIVAYRWRRS</sequence>
<protein>
    <submittedName>
        <fullName evidence="2">Uncharacterized protein</fullName>
    </submittedName>
</protein>
<dbReference type="KEGG" id="hhb:Hhub_1226"/>
<dbReference type="RefSeq" id="WP_059055382.1">
    <property type="nucleotide sequence ID" value="NZ_LN831302.1"/>
</dbReference>
<keyword evidence="3" id="KW-1185">Reference proteome</keyword>
<keyword evidence="1" id="KW-0472">Membrane</keyword>
<gene>
    <name evidence="2" type="ORF">HHUB_1226</name>
</gene>
<proteinExistence type="predicted"/>
<dbReference type="GeneID" id="26657917"/>
<keyword evidence="1" id="KW-1133">Transmembrane helix</keyword>
<evidence type="ECO:0000313" key="3">
    <source>
        <dbReference type="Proteomes" id="UP000066737"/>
    </source>
</evidence>
<dbReference type="Proteomes" id="UP000066737">
    <property type="component" value="Chromosome I"/>
</dbReference>
<keyword evidence="1" id="KW-0812">Transmembrane</keyword>
<evidence type="ECO:0000256" key="1">
    <source>
        <dbReference type="SAM" id="Phobius"/>
    </source>
</evidence>
<dbReference type="AlphaFoldDB" id="A0A0U5GXJ3"/>